<evidence type="ECO:0000256" key="1">
    <source>
        <dbReference type="SAM" id="SignalP"/>
    </source>
</evidence>
<keyword evidence="1" id="KW-0732">Signal</keyword>
<reference evidence="2 3" key="1">
    <citation type="submission" date="2018-09" db="EMBL/GenBank/DDBJ databases">
        <title>Mesorhizobium carmichaelinearum sp. nov. isolated from Carmichaelinea spp. root nodules in New Zealand.</title>
        <authorList>
            <person name="De Meyer S.E."/>
        </authorList>
    </citation>
    <scope>NUCLEOTIDE SEQUENCE [LARGE SCALE GENOMIC DNA]</scope>
    <source>
        <strain evidence="2 3">ICMP19557</strain>
    </source>
</reference>
<gene>
    <name evidence="2" type="ORF">D3227_33660</name>
</gene>
<proteinExistence type="predicted"/>
<evidence type="ECO:0000313" key="3">
    <source>
        <dbReference type="Proteomes" id="UP000272706"/>
    </source>
</evidence>
<comment type="caution">
    <text evidence="2">The sequence shown here is derived from an EMBL/GenBank/DDBJ whole genome shotgun (WGS) entry which is preliminary data.</text>
</comment>
<feature type="signal peptide" evidence="1">
    <location>
        <begin position="1"/>
        <end position="29"/>
    </location>
</feature>
<name>A0A3A5K0D6_9HYPH</name>
<keyword evidence="3" id="KW-1185">Reference proteome</keyword>
<dbReference type="RefSeq" id="WP_120018456.1">
    <property type="nucleotide sequence ID" value="NZ_QZWZ01000049.1"/>
</dbReference>
<organism evidence="2 3">
    <name type="scientific">Mesorhizobium waimense</name>
    <dbReference type="NCBI Taxonomy" id="1300307"/>
    <lineage>
        <taxon>Bacteria</taxon>
        <taxon>Pseudomonadati</taxon>
        <taxon>Pseudomonadota</taxon>
        <taxon>Alphaproteobacteria</taxon>
        <taxon>Hyphomicrobiales</taxon>
        <taxon>Phyllobacteriaceae</taxon>
        <taxon>Mesorhizobium</taxon>
    </lineage>
</organism>
<dbReference type="OrthoDB" id="9809066at2"/>
<evidence type="ECO:0000313" key="2">
    <source>
        <dbReference type="EMBL" id="RJT28767.1"/>
    </source>
</evidence>
<accession>A0A3A5K0D6</accession>
<dbReference type="AlphaFoldDB" id="A0A3A5K0D6"/>
<dbReference type="EMBL" id="QZWZ01000049">
    <property type="protein sequence ID" value="RJT28767.1"/>
    <property type="molecule type" value="Genomic_DNA"/>
</dbReference>
<feature type="chain" id="PRO_5017487550" evidence="1">
    <location>
        <begin position="30"/>
        <end position="272"/>
    </location>
</feature>
<protein>
    <submittedName>
        <fullName evidence="2">Transporter</fullName>
    </submittedName>
</protein>
<sequence>MKINCKTLRASIPGIALAGLIASAGSSNAADTDLAKQLSNPIASLISVPVQFNYDTGYGPADGRKAYVNVQPVIPFSLNDNWNLISRTVVPIAWQNDIAGSSGDQFGLGDIVQSVFFSPKKPTAGGIIWGAGPVFLIPTATDELLGGEKWGVGPTVVVLKQSGPWTYGMLANHIWSFAGDHDRADVNATFLQPFIAYTTPDAWTFTLNSESTYNWTAREWSVPINASVSKLVKFGAQPVSLTAGVRYWAESPDGGPTGFGLRLGATLLFPKG</sequence>
<dbReference type="Proteomes" id="UP000272706">
    <property type="component" value="Unassembled WGS sequence"/>
</dbReference>